<sequence length="390" mass="44146">MTEPSKKNDNNYTFRKKRILLVVRWPVGGIRTFMRYVYRRFEPKQYYFSILAPDNPELDLLEHDFCGLDFEIIKISRNPASSELFLAALKLLVRGKYDLVHSHGFTSGICTALSAYILRTPHILTSHDMLSSMLFKGVRGKLKLFVMWVTLKLVDAVHLVSNDAYTNLLQVSPLFEGIKDKCVVVTHGIETERFLNAVPRNLRNELGIDDDFFLIGFLGRFMSPKGFVYLVDAMELFNKSGNLPKKPLVLAFGEGGFIREEKAALAERGLKEYFIFLPFTDNVASVIKGLDLVVMPSIWEACGLLAMETLVAGTPLIASDCIGLREVVRDTPTHIVPTKDSNALGKEILFFMENCVKESFNEFVPMAAKRYDVTQQAFLIEKLMCSLMAK</sequence>
<dbReference type="RefSeq" id="WP_214169516.1">
    <property type="nucleotide sequence ID" value="NZ_JAHCVJ010000001.1"/>
</dbReference>
<keyword evidence="4" id="KW-1185">Reference proteome</keyword>
<dbReference type="Proteomes" id="UP000811899">
    <property type="component" value="Unassembled WGS sequence"/>
</dbReference>
<dbReference type="SUPFAM" id="SSF53756">
    <property type="entry name" value="UDP-Glycosyltransferase/glycogen phosphorylase"/>
    <property type="match status" value="1"/>
</dbReference>
<gene>
    <name evidence="3" type="ORF">KI809_00225</name>
</gene>
<feature type="domain" description="Glycosyl transferase family 1" evidence="1">
    <location>
        <begin position="201"/>
        <end position="355"/>
    </location>
</feature>
<dbReference type="AlphaFoldDB" id="A0AAW4KYU4"/>
<organism evidence="3 4">
    <name type="scientific">Geoanaerobacter pelophilus</name>
    <dbReference type="NCBI Taxonomy" id="60036"/>
    <lineage>
        <taxon>Bacteria</taxon>
        <taxon>Pseudomonadati</taxon>
        <taxon>Thermodesulfobacteriota</taxon>
        <taxon>Desulfuromonadia</taxon>
        <taxon>Geobacterales</taxon>
        <taxon>Geobacteraceae</taxon>
        <taxon>Geoanaerobacter</taxon>
    </lineage>
</organism>
<reference evidence="3 4" key="1">
    <citation type="submission" date="2021-05" db="EMBL/GenBank/DDBJ databases">
        <title>The draft genome of Geobacter pelophilus DSM 12255.</title>
        <authorList>
            <person name="Xu Z."/>
            <person name="Masuda Y."/>
            <person name="Itoh H."/>
            <person name="Senoo K."/>
        </authorList>
    </citation>
    <scope>NUCLEOTIDE SEQUENCE [LARGE SCALE GENOMIC DNA]</scope>
    <source>
        <strain evidence="3 4">DSM 12255</strain>
    </source>
</reference>
<dbReference type="PANTHER" id="PTHR12526:SF627">
    <property type="entry name" value="D-RHAMNOSYLTRANSFERASE WBPZ"/>
    <property type="match status" value="1"/>
</dbReference>
<dbReference type="EMBL" id="JAHCVJ010000001">
    <property type="protein sequence ID" value="MBT0662715.1"/>
    <property type="molecule type" value="Genomic_DNA"/>
</dbReference>
<name>A0AAW4KYU4_9BACT</name>
<protein>
    <submittedName>
        <fullName evidence="3">Glycosyltransferase family 4 protein</fullName>
    </submittedName>
</protein>
<dbReference type="Pfam" id="PF13439">
    <property type="entry name" value="Glyco_transf_4"/>
    <property type="match status" value="1"/>
</dbReference>
<comment type="caution">
    <text evidence="3">The sequence shown here is derived from an EMBL/GenBank/DDBJ whole genome shotgun (WGS) entry which is preliminary data.</text>
</comment>
<evidence type="ECO:0000313" key="4">
    <source>
        <dbReference type="Proteomes" id="UP000811899"/>
    </source>
</evidence>
<dbReference type="InterPro" id="IPR001296">
    <property type="entry name" value="Glyco_trans_1"/>
</dbReference>
<dbReference type="Pfam" id="PF00534">
    <property type="entry name" value="Glycos_transf_1"/>
    <property type="match status" value="1"/>
</dbReference>
<dbReference type="GO" id="GO:0016757">
    <property type="term" value="F:glycosyltransferase activity"/>
    <property type="evidence" value="ECO:0007669"/>
    <property type="project" value="InterPro"/>
</dbReference>
<evidence type="ECO:0000259" key="1">
    <source>
        <dbReference type="Pfam" id="PF00534"/>
    </source>
</evidence>
<dbReference type="CDD" id="cd03801">
    <property type="entry name" value="GT4_PimA-like"/>
    <property type="match status" value="1"/>
</dbReference>
<dbReference type="InterPro" id="IPR028098">
    <property type="entry name" value="Glyco_trans_4-like_N"/>
</dbReference>
<accession>A0AAW4KYU4</accession>
<proteinExistence type="predicted"/>
<evidence type="ECO:0000313" key="3">
    <source>
        <dbReference type="EMBL" id="MBT0662715.1"/>
    </source>
</evidence>
<dbReference type="PANTHER" id="PTHR12526">
    <property type="entry name" value="GLYCOSYLTRANSFERASE"/>
    <property type="match status" value="1"/>
</dbReference>
<evidence type="ECO:0000259" key="2">
    <source>
        <dbReference type="Pfam" id="PF13439"/>
    </source>
</evidence>
<feature type="domain" description="Glycosyltransferase subfamily 4-like N-terminal" evidence="2">
    <location>
        <begin position="27"/>
        <end position="193"/>
    </location>
</feature>
<dbReference type="Gene3D" id="3.40.50.2000">
    <property type="entry name" value="Glycogen Phosphorylase B"/>
    <property type="match status" value="2"/>
</dbReference>